<dbReference type="PANTHER" id="PTHR22899">
    <property type="entry name" value="CYCLIN-RELATED F-BOX FAMILY"/>
    <property type="match status" value="1"/>
</dbReference>
<dbReference type="PANTHER" id="PTHR22899:SF0">
    <property type="entry name" value="F-BOX ASSOCIATED DOMAIN-CONTAINING PROTEIN-RELATED"/>
    <property type="match status" value="1"/>
</dbReference>
<dbReference type="Pfam" id="PF00646">
    <property type="entry name" value="F-box"/>
    <property type="match status" value="1"/>
</dbReference>
<dbReference type="EMBL" id="WUAV01000001">
    <property type="protein sequence ID" value="KAF1771122.1"/>
    <property type="molecule type" value="Genomic_DNA"/>
</dbReference>
<dbReference type="RefSeq" id="XP_053592354.1">
    <property type="nucleotide sequence ID" value="XM_053723709.1"/>
</dbReference>
<feature type="domain" description="F-box" evidence="1">
    <location>
        <begin position="4"/>
        <end position="51"/>
    </location>
</feature>
<evidence type="ECO:0000313" key="2">
    <source>
        <dbReference type="EMBL" id="KAF1771122.1"/>
    </source>
</evidence>
<dbReference type="InterPro" id="IPR053222">
    <property type="entry name" value="Zygotic_Embryogenesis-Asso"/>
</dbReference>
<reference evidence="2 3" key="1">
    <citation type="submission" date="2019-12" db="EMBL/GenBank/DDBJ databases">
        <title>Chromosome-level assembly of the Caenorhabditis remanei genome.</title>
        <authorList>
            <person name="Teterina A.A."/>
            <person name="Willis J.H."/>
            <person name="Phillips P.C."/>
        </authorList>
    </citation>
    <scope>NUCLEOTIDE SEQUENCE [LARGE SCALE GENOMIC DNA]</scope>
    <source>
        <strain evidence="2 3">PX506</strain>
        <tissue evidence="2">Whole organism</tissue>
    </source>
</reference>
<dbReference type="GeneID" id="78773445"/>
<protein>
    <recommendedName>
        <fullName evidence="1">F-box domain-containing protein</fullName>
    </recommendedName>
</protein>
<dbReference type="CTD" id="78773445"/>
<dbReference type="PROSITE" id="PS50181">
    <property type="entry name" value="FBOX"/>
    <property type="match status" value="1"/>
</dbReference>
<dbReference type="AlphaFoldDB" id="A0A6A5HY74"/>
<evidence type="ECO:0000313" key="3">
    <source>
        <dbReference type="Proteomes" id="UP000483820"/>
    </source>
</evidence>
<dbReference type="Pfam" id="PF07735">
    <property type="entry name" value="FBA_2"/>
    <property type="match status" value="1"/>
</dbReference>
<dbReference type="KEGG" id="crq:GCK72_002947"/>
<proteinExistence type="predicted"/>
<dbReference type="InterPro" id="IPR012885">
    <property type="entry name" value="F-box_Sdz-33"/>
</dbReference>
<dbReference type="Proteomes" id="UP000483820">
    <property type="component" value="Chromosome I"/>
</dbReference>
<gene>
    <name evidence="2" type="ORF">GCK72_002947</name>
</gene>
<evidence type="ECO:0000259" key="1">
    <source>
        <dbReference type="PROSITE" id="PS50181"/>
    </source>
</evidence>
<dbReference type="InterPro" id="IPR001810">
    <property type="entry name" value="F-box_dom"/>
</dbReference>
<organism evidence="2 3">
    <name type="scientific">Caenorhabditis remanei</name>
    <name type="common">Caenorhabditis vulgaris</name>
    <dbReference type="NCBI Taxonomy" id="31234"/>
    <lineage>
        <taxon>Eukaryota</taxon>
        <taxon>Metazoa</taxon>
        <taxon>Ecdysozoa</taxon>
        <taxon>Nematoda</taxon>
        <taxon>Chromadorea</taxon>
        <taxon>Rhabditida</taxon>
        <taxon>Rhabditina</taxon>
        <taxon>Rhabditomorpha</taxon>
        <taxon>Rhabditoidea</taxon>
        <taxon>Rhabditidae</taxon>
        <taxon>Peloderinae</taxon>
        <taxon>Caenorhabditis</taxon>
    </lineage>
</organism>
<comment type="caution">
    <text evidence="2">The sequence shown here is derived from an EMBL/GenBank/DDBJ whole genome shotgun (WGS) entry which is preliminary data.</text>
</comment>
<sequence>MSTAFPFLRLPDKASKLVIQCMEYTEIVGFSLASNKTKEIVRSLNLHMERIDLAVNNIITVRLDSKEGSPSSMVWSFYPQEDSPGPIPVYMPSRVTGMITERSFVEYQNPGLSIQKWIEHFQYIFSIEEINYLSFADETCKFDWISLKDTFGKFKILTIFFHDVCSLECAQMALRHFPSARNLTPFNSNFNDPNLYSNILIQNWDLLVLGVEVFMSLRIGLDDLLLMNSKDITVQSPTVTDKMVNQFFKHWIRGSNPRMELARFVFVNGQVVNKEIVLKGLQYQVVLMDPIEGEGEEEVEGYDIRRNDGTVGTISIEQTDQGCDVYFQIFE</sequence>
<accession>A0A6A5HY74</accession>
<name>A0A6A5HY74_CAERE</name>